<dbReference type="EMBL" id="KI392078">
    <property type="protein sequence ID" value="ERN18884.1"/>
    <property type="molecule type" value="Genomic_DNA"/>
</dbReference>
<evidence type="ECO:0000313" key="6">
    <source>
        <dbReference type="EMBL" id="ERN18884.1"/>
    </source>
</evidence>
<evidence type="ECO:0000256" key="3">
    <source>
        <dbReference type="ARBA" id="ARBA00022577"/>
    </source>
</evidence>
<feature type="chain" id="PRO_5004658717" description="Knottin scorpion toxin-like domain-containing protein" evidence="5">
    <location>
        <begin position="33"/>
        <end position="80"/>
    </location>
</feature>
<keyword evidence="7" id="KW-1185">Reference proteome</keyword>
<dbReference type="AlphaFoldDB" id="U5D8S6"/>
<dbReference type="GO" id="GO:0050832">
    <property type="term" value="P:defense response to fungus"/>
    <property type="evidence" value="ECO:0007669"/>
    <property type="project" value="UniProtKB-KW"/>
</dbReference>
<dbReference type="InterPro" id="IPR010851">
    <property type="entry name" value="DEFL"/>
</dbReference>
<organism evidence="6 7">
    <name type="scientific">Amborella trichopoda</name>
    <dbReference type="NCBI Taxonomy" id="13333"/>
    <lineage>
        <taxon>Eukaryota</taxon>
        <taxon>Viridiplantae</taxon>
        <taxon>Streptophyta</taxon>
        <taxon>Embryophyta</taxon>
        <taxon>Tracheophyta</taxon>
        <taxon>Spermatophyta</taxon>
        <taxon>Magnoliopsida</taxon>
        <taxon>Amborellales</taxon>
        <taxon>Amborellaceae</taxon>
        <taxon>Amborella</taxon>
    </lineage>
</organism>
<dbReference type="Gramene" id="ERN18884">
    <property type="protein sequence ID" value="ERN18884"/>
    <property type="gene ID" value="AMTR_s00067p00154430"/>
</dbReference>
<gene>
    <name evidence="6" type="ORF">AMTR_s00067p00154430</name>
</gene>
<dbReference type="GO" id="GO:0031640">
    <property type="term" value="P:killing of cells of another organism"/>
    <property type="evidence" value="ECO:0007669"/>
    <property type="project" value="UniProtKB-KW"/>
</dbReference>
<proteinExistence type="inferred from homology"/>
<dbReference type="HOGENOM" id="CLU_190964_1_1_1"/>
<keyword evidence="5" id="KW-0732">Signal</keyword>
<name>U5D8S6_AMBTC</name>
<evidence type="ECO:0000256" key="1">
    <source>
        <dbReference type="ARBA" id="ARBA00006722"/>
    </source>
</evidence>
<keyword evidence="2" id="KW-0929">Antimicrobial</keyword>
<evidence type="ECO:0000313" key="7">
    <source>
        <dbReference type="Proteomes" id="UP000017836"/>
    </source>
</evidence>
<evidence type="ECO:0000256" key="5">
    <source>
        <dbReference type="SAM" id="SignalP"/>
    </source>
</evidence>
<evidence type="ECO:0000256" key="4">
    <source>
        <dbReference type="ARBA" id="ARBA00022821"/>
    </source>
</evidence>
<keyword evidence="4" id="KW-0611">Plant defense</keyword>
<keyword evidence="3" id="KW-0295">Fungicide</keyword>
<evidence type="ECO:0008006" key="8">
    <source>
        <dbReference type="Google" id="ProtNLM"/>
    </source>
</evidence>
<sequence>MAETGFGTVKMQFLLSFLLALFIISAVHGVEAQGEGPGYYCIGECSNINNCAVACAKSGYTKGGKCRPSPAPLFLCCCNT</sequence>
<comment type="similarity">
    <text evidence="1">Belongs to the DEFL family.</text>
</comment>
<evidence type="ECO:0000256" key="2">
    <source>
        <dbReference type="ARBA" id="ARBA00022529"/>
    </source>
</evidence>
<feature type="signal peptide" evidence="5">
    <location>
        <begin position="1"/>
        <end position="32"/>
    </location>
</feature>
<accession>U5D8S6</accession>
<reference evidence="7" key="1">
    <citation type="journal article" date="2013" name="Science">
        <title>The Amborella genome and the evolution of flowering plants.</title>
        <authorList>
            <consortium name="Amborella Genome Project"/>
        </authorList>
    </citation>
    <scope>NUCLEOTIDE SEQUENCE [LARGE SCALE GENOMIC DNA]</scope>
</reference>
<dbReference type="Proteomes" id="UP000017836">
    <property type="component" value="Unassembled WGS sequence"/>
</dbReference>
<dbReference type="Pfam" id="PF25052">
    <property type="entry name" value="AtDEF-like"/>
    <property type="match status" value="1"/>
</dbReference>
<protein>
    <recommendedName>
        <fullName evidence="8">Knottin scorpion toxin-like domain-containing protein</fullName>
    </recommendedName>
</protein>